<organism evidence="8 9">
    <name type="scientific">Dioscorea cayennensis subsp. rotundata</name>
    <name type="common">White Guinea yam</name>
    <name type="synonym">Dioscorea rotundata</name>
    <dbReference type="NCBI Taxonomy" id="55577"/>
    <lineage>
        <taxon>Eukaryota</taxon>
        <taxon>Viridiplantae</taxon>
        <taxon>Streptophyta</taxon>
        <taxon>Embryophyta</taxon>
        <taxon>Tracheophyta</taxon>
        <taxon>Spermatophyta</taxon>
        <taxon>Magnoliopsida</taxon>
        <taxon>Liliopsida</taxon>
        <taxon>Dioscoreales</taxon>
        <taxon>Dioscoreaceae</taxon>
        <taxon>Dioscorea</taxon>
    </lineage>
</organism>
<accession>A0AB40AMB0</accession>
<dbReference type="InterPro" id="IPR006564">
    <property type="entry name" value="Znf_PMZ"/>
</dbReference>
<keyword evidence="4 6" id="KW-0862">Zinc</keyword>
<evidence type="ECO:0000313" key="9">
    <source>
        <dbReference type="RefSeq" id="XP_039115863.1"/>
    </source>
</evidence>
<keyword evidence="8" id="KW-1185">Reference proteome</keyword>
<dbReference type="PROSITE" id="PS50966">
    <property type="entry name" value="ZF_SWIM"/>
    <property type="match status" value="1"/>
</dbReference>
<dbReference type="RefSeq" id="XP_039115863.1">
    <property type="nucleotide sequence ID" value="XM_039259929.1"/>
</dbReference>
<gene>
    <name evidence="9" type="primary">LOC120251401</name>
</gene>
<keyword evidence="3 5" id="KW-0863">Zinc-finger</keyword>
<dbReference type="GO" id="GO:0008270">
    <property type="term" value="F:zinc ion binding"/>
    <property type="evidence" value="ECO:0007669"/>
    <property type="project" value="UniProtKB-UniRule"/>
</dbReference>
<evidence type="ECO:0000256" key="4">
    <source>
        <dbReference type="ARBA" id="ARBA00022833"/>
    </source>
</evidence>
<dbReference type="GO" id="GO:0005634">
    <property type="term" value="C:nucleus"/>
    <property type="evidence" value="ECO:0007669"/>
    <property type="project" value="UniProtKB-SubCell"/>
</dbReference>
<dbReference type="Pfam" id="PF04434">
    <property type="entry name" value="SWIM"/>
    <property type="match status" value="1"/>
</dbReference>
<proteinExistence type="inferred from homology"/>
<comment type="function">
    <text evidence="6">Putative transcription activator involved in regulating light control of development.</text>
</comment>
<comment type="similarity">
    <text evidence="1 6">Belongs to the FHY3/FAR1 family.</text>
</comment>
<evidence type="ECO:0000256" key="5">
    <source>
        <dbReference type="PROSITE-ProRule" id="PRU00325"/>
    </source>
</evidence>
<name>A0AB40AMB0_DIOCR</name>
<comment type="subcellular location">
    <subcellularLocation>
        <location evidence="6">Nucleus</location>
    </subcellularLocation>
</comment>
<evidence type="ECO:0000256" key="6">
    <source>
        <dbReference type="RuleBase" id="RU367018"/>
    </source>
</evidence>
<dbReference type="GO" id="GO:0006355">
    <property type="term" value="P:regulation of DNA-templated transcription"/>
    <property type="evidence" value="ECO:0007669"/>
    <property type="project" value="UniProtKB-UniRule"/>
</dbReference>
<dbReference type="InterPro" id="IPR007527">
    <property type="entry name" value="Znf_SWIM"/>
</dbReference>
<dbReference type="AlphaFoldDB" id="A0AB40AMB0"/>
<evidence type="ECO:0000259" key="7">
    <source>
        <dbReference type="PROSITE" id="PS50966"/>
    </source>
</evidence>
<evidence type="ECO:0000256" key="1">
    <source>
        <dbReference type="ARBA" id="ARBA00005889"/>
    </source>
</evidence>
<keyword evidence="2 6" id="KW-0479">Metal-binding</keyword>
<evidence type="ECO:0000256" key="2">
    <source>
        <dbReference type="ARBA" id="ARBA00022723"/>
    </source>
</evidence>
<dbReference type="GeneID" id="120251401"/>
<evidence type="ECO:0000256" key="3">
    <source>
        <dbReference type="ARBA" id="ARBA00022771"/>
    </source>
</evidence>
<keyword evidence="6" id="KW-0539">Nucleus</keyword>
<dbReference type="Proteomes" id="UP001515500">
    <property type="component" value="Chromosome 20"/>
</dbReference>
<dbReference type="InterPro" id="IPR031052">
    <property type="entry name" value="FHY3/FAR1"/>
</dbReference>
<protein>
    <recommendedName>
        <fullName evidence="6">Protein FAR1-RELATED SEQUENCE</fullName>
    </recommendedName>
</protein>
<dbReference type="SMART" id="SM00575">
    <property type="entry name" value="ZnF_PMZ"/>
    <property type="match status" value="1"/>
</dbReference>
<feature type="domain" description="SWIM-type" evidence="7">
    <location>
        <begin position="92"/>
        <end position="128"/>
    </location>
</feature>
<evidence type="ECO:0000313" key="8">
    <source>
        <dbReference type="Proteomes" id="UP001515500"/>
    </source>
</evidence>
<reference evidence="9" key="1">
    <citation type="submission" date="2025-08" db="UniProtKB">
        <authorList>
            <consortium name="RefSeq"/>
        </authorList>
    </citation>
    <scope>IDENTIFICATION</scope>
</reference>
<sequence length="291" mass="33452">MSLIEVIQHYEENAKEFCQEELNQDFRCKNGAPIKDNGRGILKHASNVYTLTMFKRFEEELMDSIGLNCVKEANYENHVLYHLTKDGHERVYYVNFSHSNDSISCSCNMFKTLGLLCHHALCVLVINNVKEIPEPYILKRWTKSAKSMLVSNSTVGLVNEEKSTRLLRLSELNHIGYNLFDKSSLTRKCTKIVTDKLMEALQLVEKKMTTLKNVEQFENPAQKAIQEVTNYANEEVPCSIHEKPIFDPKFHPNWGAILEPNMSFTRMLDENSSSPFVSQDYLSSDVGTQQK</sequence>
<dbReference type="PANTHER" id="PTHR31669:SF282">
    <property type="entry name" value="PROTEIN FAR1-RELATED SEQUENCE"/>
    <property type="match status" value="1"/>
</dbReference>
<dbReference type="PANTHER" id="PTHR31669">
    <property type="entry name" value="PROTEIN FAR1-RELATED SEQUENCE 10-RELATED"/>
    <property type="match status" value="1"/>
</dbReference>